<dbReference type="KEGG" id="pmet:G4Y79_13330"/>
<dbReference type="EMBL" id="CP062983">
    <property type="protein sequence ID" value="QPC80694.1"/>
    <property type="molecule type" value="Genomic_DNA"/>
</dbReference>
<dbReference type="InterPro" id="IPR003651">
    <property type="entry name" value="Endonuclease3_FeS-loop_motif"/>
</dbReference>
<dbReference type="Pfam" id="PF00730">
    <property type="entry name" value="HhH-GPD"/>
    <property type="match status" value="1"/>
</dbReference>
<dbReference type="SMART" id="SM00478">
    <property type="entry name" value="ENDO3c"/>
    <property type="match status" value="1"/>
</dbReference>
<keyword evidence="8" id="KW-0411">Iron-sulfur</keyword>
<keyword evidence="13" id="KW-0255">Endonuclease</keyword>
<gene>
    <name evidence="13" type="ORF">G4Y79_13330</name>
</gene>
<dbReference type="RefSeq" id="WP_195168769.1">
    <property type="nucleotide sequence ID" value="NZ_CP062983.1"/>
</dbReference>
<evidence type="ECO:0000256" key="3">
    <source>
        <dbReference type="ARBA" id="ARBA00022485"/>
    </source>
</evidence>
<dbReference type="AlphaFoldDB" id="A0A7S8E5E4"/>
<evidence type="ECO:0000259" key="12">
    <source>
        <dbReference type="SMART" id="SM00478"/>
    </source>
</evidence>
<dbReference type="PANTHER" id="PTHR43286">
    <property type="entry name" value="ENDONUCLEASE III-LIKE PROTEIN 1"/>
    <property type="match status" value="1"/>
</dbReference>
<feature type="domain" description="HhH-GPD" evidence="12">
    <location>
        <begin position="49"/>
        <end position="197"/>
    </location>
</feature>
<reference evidence="13 14" key="1">
    <citation type="submission" date="2020-02" db="EMBL/GenBank/DDBJ databases">
        <authorList>
            <person name="Zheng R.K."/>
            <person name="Sun C.M."/>
        </authorList>
    </citation>
    <scope>NUCLEOTIDE SEQUENCE [LARGE SCALE GENOMIC DNA]</scope>
    <source>
        <strain evidence="14">rifampicinis</strain>
    </source>
</reference>
<evidence type="ECO:0000256" key="6">
    <source>
        <dbReference type="ARBA" id="ARBA00022801"/>
    </source>
</evidence>
<dbReference type="GO" id="GO:0051539">
    <property type="term" value="F:4 iron, 4 sulfur cluster binding"/>
    <property type="evidence" value="ECO:0007669"/>
    <property type="project" value="UniProtKB-KW"/>
</dbReference>
<evidence type="ECO:0000256" key="10">
    <source>
        <dbReference type="ARBA" id="ARBA00023239"/>
    </source>
</evidence>
<keyword evidence="9" id="KW-0234">DNA repair</keyword>
<dbReference type="CDD" id="cd00056">
    <property type="entry name" value="ENDO3c"/>
    <property type="match status" value="1"/>
</dbReference>
<dbReference type="PIRSF" id="PIRSF001435">
    <property type="entry name" value="Nth"/>
    <property type="match status" value="1"/>
</dbReference>
<dbReference type="GO" id="GO:0006285">
    <property type="term" value="P:base-excision repair, AP site formation"/>
    <property type="evidence" value="ECO:0007669"/>
    <property type="project" value="TreeGrafter"/>
</dbReference>
<accession>A0A7S8E5E4</accession>
<evidence type="ECO:0000256" key="11">
    <source>
        <dbReference type="ARBA" id="ARBA00023295"/>
    </source>
</evidence>
<evidence type="ECO:0000256" key="5">
    <source>
        <dbReference type="ARBA" id="ARBA00022763"/>
    </source>
</evidence>
<dbReference type="PROSITE" id="PS01155">
    <property type="entry name" value="ENDONUCLEASE_III_2"/>
    <property type="match status" value="1"/>
</dbReference>
<proteinExistence type="inferred from homology"/>
<dbReference type="PANTHER" id="PTHR43286:SF1">
    <property type="entry name" value="ENDONUCLEASE III-LIKE PROTEIN 1"/>
    <property type="match status" value="1"/>
</dbReference>
<keyword evidence="5" id="KW-0227">DNA damage</keyword>
<keyword evidence="10" id="KW-0456">Lyase</keyword>
<name>A0A7S8E5E4_9CHLR</name>
<dbReference type="InterPro" id="IPR004036">
    <property type="entry name" value="Endonuclease-III-like_CS2"/>
</dbReference>
<organism evidence="13 14">
    <name type="scientific">Phototrophicus methaneseepsis</name>
    <dbReference type="NCBI Taxonomy" id="2710758"/>
    <lineage>
        <taxon>Bacteria</taxon>
        <taxon>Bacillati</taxon>
        <taxon>Chloroflexota</taxon>
        <taxon>Candidatus Thermofontia</taxon>
        <taxon>Phototrophicales</taxon>
        <taxon>Phototrophicaceae</taxon>
        <taxon>Phototrophicus</taxon>
    </lineage>
</organism>
<dbReference type="Proteomes" id="UP000594468">
    <property type="component" value="Chromosome"/>
</dbReference>
<evidence type="ECO:0000256" key="4">
    <source>
        <dbReference type="ARBA" id="ARBA00022723"/>
    </source>
</evidence>
<comment type="cofactor">
    <cofactor evidence="1">
        <name>[4Fe-4S] cluster</name>
        <dbReference type="ChEBI" id="CHEBI:49883"/>
    </cofactor>
</comment>
<keyword evidence="4" id="KW-0479">Metal-binding</keyword>
<dbReference type="GO" id="GO:0000703">
    <property type="term" value="F:oxidized pyrimidine nucleobase lesion DNA N-glycosylase activity"/>
    <property type="evidence" value="ECO:0007669"/>
    <property type="project" value="TreeGrafter"/>
</dbReference>
<keyword evidence="7" id="KW-0408">Iron</keyword>
<evidence type="ECO:0000256" key="7">
    <source>
        <dbReference type="ARBA" id="ARBA00023004"/>
    </source>
</evidence>
<evidence type="ECO:0000256" key="8">
    <source>
        <dbReference type="ARBA" id="ARBA00023014"/>
    </source>
</evidence>
<evidence type="ECO:0000256" key="9">
    <source>
        <dbReference type="ARBA" id="ARBA00023204"/>
    </source>
</evidence>
<dbReference type="InterPro" id="IPR003265">
    <property type="entry name" value="HhH-GPD_domain"/>
</dbReference>
<keyword evidence="6" id="KW-0378">Hydrolase</keyword>
<dbReference type="InterPro" id="IPR011257">
    <property type="entry name" value="DNA_glycosylase"/>
</dbReference>
<dbReference type="GO" id="GO:0046872">
    <property type="term" value="F:metal ion binding"/>
    <property type="evidence" value="ECO:0007669"/>
    <property type="project" value="UniProtKB-KW"/>
</dbReference>
<comment type="similarity">
    <text evidence="2">Belongs to the Nth/MutY family.</text>
</comment>
<dbReference type="Gene3D" id="1.10.1670.10">
    <property type="entry name" value="Helix-hairpin-Helix base-excision DNA repair enzymes (C-terminal)"/>
    <property type="match status" value="1"/>
</dbReference>
<dbReference type="InterPro" id="IPR023170">
    <property type="entry name" value="HhH_base_excis_C"/>
</dbReference>
<dbReference type="SMART" id="SM00525">
    <property type="entry name" value="FES"/>
    <property type="match status" value="1"/>
</dbReference>
<dbReference type="GO" id="GO:0016829">
    <property type="term" value="F:lyase activity"/>
    <property type="evidence" value="ECO:0007669"/>
    <property type="project" value="UniProtKB-KW"/>
</dbReference>
<keyword evidence="14" id="KW-1185">Reference proteome</keyword>
<evidence type="ECO:0000313" key="14">
    <source>
        <dbReference type="Proteomes" id="UP000594468"/>
    </source>
</evidence>
<keyword evidence="3" id="KW-0004">4Fe-4S</keyword>
<sequence>MQPLFQHEDTERAVAIFEVLNADGGIGWRRSSLYQNAPDPFRTLISAMLSPRTDRESNRIAVENLFALAQTPEMMSQLDYETILEAIAPVTYAENKARYVPLLSAQIAEWGEVPADRDRLMTLPGVGWKVALLTLWVAYGLAPEICVDVHVARIGKRLGLVKPTTQQPQKVSQELMQIVPKEIWGPWNPTMVYHGRTICFPSRPNCAQCPIYDLCERIGVKR</sequence>
<keyword evidence="13" id="KW-0540">Nuclease</keyword>
<dbReference type="GO" id="GO:0006289">
    <property type="term" value="P:nucleotide-excision repair"/>
    <property type="evidence" value="ECO:0007669"/>
    <property type="project" value="TreeGrafter"/>
</dbReference>
<evidence type="ECO:0000256" key="2">
    <source>
        <dbReference type="ARBA" id="ARBA00008343"/>
    </source>
</evidence>
<dbReference type="SUPFAM" id="SSF48150">
    <property type="entry name" value="DNA-glycosylase"/>
    <property type="match status" value="1"/>
</dbReference>
<dbReference type="GO" id="GO:0003906">
    <property type="term" value="F:DNA-(apurinic or apyrimidinic site) endonuclease activity"/>
    <property type="evidence" value="ECO:0007669"/>
    <property type="project" value="TreeGrafter"/>
</dbReference>
<keyword evidence="11" id="KW-0326">Glycosidase</keyword>
<evidence type="ECO:0000313" key="13">
    <source>
        <dbReference type="EMBL" id="QPC80694.1"/>
    </source>
</evidence>
<dbReference type="FunFam" id="1.10.340.30:FF:000001">
    <property type="entry name" value="Endonuclease III"/>
    <property type="match status" value="1"/>
</dbReference>
<evidence type="ECO:0000256" key="1">
    <source>
        <dbReference type="ARBA" id="ARBA00001966"/>
    </source>
</evidence>
<dbReference type="Gene3D" id="1.10.340.30">
    <property type="entry name" value="Hypothetical protein, domain 2"/>
    <property type="match status" value="1"/>
</dbReference>
<protein>
    <submittedName>
        <fullName evidence="13">Endonuclease III</fullName>
    </submittedName>
</protein>